<reference evidence="13" key="1">
    <citation type="submission" date="2020-10" db="EMBL/GenBank/DDBJ databases">
        <title>Feather gene expression reveals the developmental basis of iridescence in African starlings.</title>
        <authorList>
            <person name="Rubenstein D.R."/>
        </authorList>
    </citation>
    <scope>NUCLEOTIDE SEQUENCE</scope>
    <source>
        <strain evidence="13">SS15</strain>
        <tissue evidence="13">Liver</tissue>
    </source>
</reference>
<dbReference type="PANTHER" id="PTHR47609:SF1">
    <property type="entry name" value="MICOS COMPLEX SUBUNIT MIC25"/>
    <property type="match status" value="1"/>
</dbReference>
<name>A0A835P1B7_9PASS</name>
<dbReference type="PANTHER" id="PTHR47609">
    <property type="entry name" value="MICOS COMPLEX SUBUNIT MIC25"/>
    <property type="match status" value="1"/>
</dbReference>
<accession>A0A835P1B7</accession>
<evidence type="ECO:0000313" key="15">
    <source>
        <dbReference type="Proteomes" id="UP000618051"/>
    </source>
</evidence>
<keyword evidence="3" id="KW-0999">Mitochondrion inner membrane</keyword>
<evidence type="ECO:0000256" key="11">
    <source>
        <dbReference type="SAM" id="Coils"/>
    </source>
</evidence>
<evidence type="ECO:0000256" key="10">
    <source>
        <dbReference type="ARBA" id="ARBA00034480"/>
    </source>
</evidence>
<keyword evidence="8" id="KW-0449">Lipoprotein</keyword>
<dbReference type="OrthoDB" id="70030at2759"/>
<evidence type="ECO:0000256" key="6">
    <source>
        <dbReference type="ARBA" id="ARBA00023136"/>
    </source>
</evidence>
<comment type="subcellular location">
    <subcellularLocation>
        <location evidence="9">Mitochondrion inner membrane</location>
        <topology evidence="9">Lipid-anchor</topology>
    </subcellularLocation>
</comment>
<dbReference type="Proteomes" id="UP000618051">
    <property type="component" value="Unassembled WGS sequence"/>
</dbReference>
<dbReference type="InterPro" id="IPR042860">
    <property type="entry name" value="MIC25"/>
</dbReference>
<feature type="region of interest" description="Disordered" evidence="12">
    <location>
        <begin position="47"/>
        <end position="68"/>
    </location>
</feature>
<keyword evidence="4 11" id="KW-0175">Coiled coil</keyword>
<evidence type="ECO:0000256" key="2">
    <source>
        <dbReference type="ARBA" id="ARBA00022707"/>
    </source>
</evidence>
<evidence type="ECO:0000256" key="1">
    <source>
        <dbReference type="ARBA" id="ARBA00002689"/>
    </source>
</evidence>
<evidence type="ECO:0000256" key="12">
    <source>
        <dbReference type="SAM" id="MobiDB-lite"/>
    </source>
</evidence>
<evidence type="ECO:0000256" key="8">
    <source>
        <dbReference type="ARBA" id="ARBA00023288"/>
    </source>
</evidence>
<evidence type="ECO:0000256" key="3">
    <source>
        <dbReference type="ARBA" id="ARBA00022792"/>
    </source>
</evidence>
<dbReference type="EMBL" id="JADDUC020000015">
    <property type="protein sequence ID" value="KAI1234473.1"/>
    <property type="molecule type" value="Genomic_DNA"/>
</dbReference>
<dbReference type="GO" id="GO:0006974">
    <property type="term" value="P:DNA damage response"/>
    <property type="evidence" value="ECO:0007669"/>
    <property type="project" value="TreeGrafter"/>
</dbReference>
<keyword evidence="2" id="KW-0519">Myristate</keyword>
<keyword evidence="7" id="KW-1015">Disulfide bond</keyword>
<dbReference type="EMBL" id="JADDUC010000016">
    <property type="protein sequence ID" value="KAG0127296.1"/>
    <property type="molecule type" value="Genomic_DNA"/>
</dbReference>
<evidence type="ECO:0000256" key="4">
    <source>
        <dbReference type="ARBA" id="ARBA00023054"/>
    </source>
</evidence>
<sequence length="439" mass="49230">MGSSASSHGGRRVSFGLDERDQVRVLQGIRITEDVVNRMKRSSISITDIQRSPRASNGTAPSSLAAGVKPKPTGTVGVVLPLQVTEDAGIFQYVEEQALVQEELLWLAKREREAASEAKARNSITEERQKAAQLSLSSPPLDSGKTSIHRLYVKHPDLPSVPVEPELQDGLLLPPLLVVGVIRHVCSGDGAFDEFIQFSSSIESTWKVAVTPYYKRDYAMELERREAELKLQENFYKEQFSRIEKKNAEIYKLTTEQYQEAATKAEERIKRRNADPICANLQSEILKCFRENKHEVLNCSELAKEYQRCVSAAQKGPSASVSLTPRQALWAPHYSFQEESIAIPLLRPQRAELTCLCQPSYCEPEEKESDIYTHVGAAPGKQPQHWDPEEEDGAVHHPLFERPVGPFPSFLVPGVIRQAFEEKIEYPSSLDKKGHLVLT</sequence>
<evidence type="ECO:0000313" key="14">
    <source>
        <dbReference type="EMBL" id="KAI1234473.1"/>
    </source>
</evidence>
<proteinExistence type="inferred from homology"/>
<keyword evidence="15" id="KW-1185">Reference proteome</keyword>
<evidence type="ECO:0000256" key="5">
    <source>
        <dbReference type="ARBA" id="ARBA00023128"/>
    </source>
</evidence>
<reference evidence="14 15" key="2">
    <citation type="journal article" date="2021" name="J. Hered.">
        <title>Feather Gene Expression Elucidates the Developmental Basis of Plumage Iridescence in African Starlings.</title>
        <authorList>
            <person name="Rubenstein D.R."/>
            <person name="Corvelo A."/>
            <person name="MacManes M.D."/>
            <person name="Maia R."/>
            <person name="Narzisi G."/>
            <person name="Rousaki A."/>
            <person name="Vandenabeele P."/>
            <person name="Shawkey M.D."/>
            <person name="Solomon J."/>
        </authorList>
    </citation>
    <scope>NUCLEOTIDE SEQUENCE [LARGE SCALE GENOMIC DNA]</scope>
    <source>
        <strain evidence="14">SS15</strain>
    </source>
</reference>
<feature type="coiled-coil region" evidence="11">
    <location>
        <begin position="219"/>
        <end position="275"/>
    </location>
</feature>
<comment type="caution">
    <text evidence="13">The sequence shown here is derived from an EMBL/GenBank/DDBJ whole genome shotgun (WGS) entry which is preliminary data.</text>
</comment>
<organism evidence="13">
    <name type="scientific">Lamprotornis superbus</name>
    <dbReference type="NCBI Taxonomy" id="245042"/>
    <lineage>
        <taxon>Eukaryota</taxon>
        <taxon>Metazoa</taxon>
        <taxon>Chordata</taxon>
        <taxon>Craniata</taxon>
        <taxon>Vertebrata</taxon>
        <taxon>Euteleostomi</taxon>
        <taxon>Archelosauria</taxon>
        <taxon>Archosauria</taxon>
        <taxon>Dinosauria</taxon>
        <taxon>Saurischia</taxon>
        <taxon>Theropoda</taxon>
        <taxon>Coelurosauria</taxon>
        <taxon>Aves</taxon>
        <taxon>Neognathae</taxon>
        <taxon>Neoaves</taxon>
        <taxon>Telluraves</taxon>
        <taxon>Australaves</taxon>
        <taxon>Passeriformes</taxon>
        <taxon>Sturnidae</taxon>
        <taxon>Lamprotornis</taxon>
    </lineage>
</organism>
<dbReference type="PROSITE" id="PS51808">
    <property type="entry name" value="CHCH"/>
    <property type="match status" value="1"/>
</dbReference>
<feature type="compositionally biased region" description="Polar residues" evidence="12">
    <location>
        <begin position="47"/>
        <end position="62"/>
    </location>
</feature>
<evidence type="ECO:0000256" key="9">
    <source>
        <dbReference type="ARBA" id="ARBA00034476"/>
    </source>
</evidence>
<dbReference type="GO" id="GO:0061617">
    <property type="term" value="C:MICOS complex"/>
    <property type="evidence" value="ECO:0007669"/>
    <property type="project" value="InterPro"/>
</dbReference>
<dbReference type="Pfam" id="PF05300">
    <property type="entry name" value="MIC19_MIC25"/>
    <property type="match status" value="2"/>
</dbReference>
<keyword evidence="5" id="KW-0496">Mitochondrion</keyword>
<feature type="non-terminal residue" evidence="13">
    <location>
        <position position="1"/>
    </location>
</feature>
<evidence type="ECO:0000256" key="7">
    <source>
        <dbReference type="ARBA" id="ARBA00023157"/>
    </source>
</evidence>
<dbReference type="InterPro" id="IPR007964">
    <property type="entry name" value="MIC19/MIC25"/>
</dbReference>
<dbReference type="GO" id="GO:0042407">
    <property type="term" value="P:cristae formation"/>
    <property type="evidence" value="ECO:0007669"/>
    <property type="project" value="TreeGrafter"/>
</dbReference>
<comment type="similarity">
    <text evidence="10">Belongs to the MICOS complex subunit Mic19 family. Metazoan Mic25 subfamily.</text>
</comment>
<gene>
    <name evidence="14" type="ORF">IHE44_0003525</name>
    <name evidence="13" type="ORF">IHE44_003248</name>
</gene>
<comment type="function">
    <text evidence="1">Component of the MICOS complex, a large protein complex of the mitochondrial inner membrane that plays crucial roles in the maintenance of crista junctions, inner membrane architecture, and formation of contact sites to the outer membrane.</text>
</comment>
<protein>
    <submittedName>
        <fullName evidence="13">MICOS complex subunit mic25</fullName>
    </submittedName>
</protein>
<keyword evidence="6" id="KW-0472">Membrane</keyword>
<dbReference type="AlphaFoldDB" id="A0A835P1B7"/>
<evidence type="ECO:0000313" key="13">
    <source>
        <dbReference type="EMBL" id="KAG0127296.1"/>
    </source>
</evidence>
<reference evidence="14" key="3">
    <citation type="submission" date="2022-01" db="EMBL/GenBank/DDBJ databases">
        <authorList>
            <person name="Rubenstein D.R."/>
        </authorList>
    </citation>
    <scope>NUCLEOTIDE SEQUENCE</scope>
    <source>
        <strain evidence="14">SS15</strain>
        <tissue evidence="14">Liver</tissue>
    </source>
</reference>